<organism evidence="5 6">
    <name type="scientific">Flectobacillus roseus</name>
    <dbReference type="NCBI Taxonomy" id="502259"/>
    <lineage>
        <taxon>Bacteria</taxon>
        <taxon>Pseudomonadati</taxon>
        <taxon>Bacteroidota</taxon>
        <taxon>Cytophagia</taxon>
        <taxon>Cytophagales</taxon>
        <taxon>Flectobacillaceae</taxon>
        <taxon>Flectobacillus</taxon>
    </lineage>
</organism>
<dbReference type="RefSeq" id="WP_095164569.1">
    <property type="nucleotide sequence ID" value="NZ_JASHIF010000002.1"/>
</dbReference>
<sequence>MNTECKSDTVALNGKEYPCTVSLTMDLIGGKWKAVILYHLIEGSLRFNELCKAIPTVTEMTISLQLKQLEKDGLVTRTVYGDKPPIRVTYELTTLGKSLIPLLKAITEWGNTVVLNQGIFV</sequence>
<dbReference type="InterPro" id="IPR036388">
    <property type="entry name" value="WH-like_DNA-bd_sf"/>
</dbReference>
<dbReference type="InterPro" id="IPR011991">
    <property type="entry name" value="ArsR-like_HTH"/>
</dbReference>
<proteinExistence type="predicted"/>
<evidence type="ECO:0000256" key="3">
    <source>
        <dbReference type="ARBA" id="ARBA00023163"/>
    </source>
</evidence>
<dbReference type="InterPro" id="IPR036390">
    <property type="entry name" value="WH_DNA-bd_sf"/>
</dbReference>
<evidence type="ECO:0000256" key="2">
    <source>
        <dbReference type="ARBA" id="ARBA00023125"/>
    </source>
</evidence>
<evidence type="ECO:0000259" key="4">
    <source>
        <dbReference type="PROSITE" id="PS51118"/>
    </source>
</evidence>
<name>A0ABT6Y454_9BACT</name>
<dbReference type="Proteomes" id="UP001236507">
    <property type="component" value="Unassembled WGS sequence"/>
</dbReference>
<dbReference type="SUPFAM" id="SSF46785">
    <property type="entry name" value="Winged helix' DNA-binding domain"/>
    <property type="match status" value="1"/>
</dbReference>
<dbReference type="EMBL" id="JASHIF010000002">
    <property type="protein sequence ID" value="MDI9857878.1"/>
    <property type="molecule type" value="Genomic_DNA"/>
</dbReference>
<keyword evidence="1" id="KW-0805">Transcription regulation</keyword>
<evidence type="ECO:0000313" key="6">
    <source>
        <dbReference type="Proteomes" id="UP001236507"/>
    </source>
</evidence>
<keyword evidence="6" id="KW-1185">Reference proteome</keyword>
<keyword evidence="2" id="KW-0238">DNA-binding</keyword>
<keyword evidence="3" id="KW-0804">Transcription</keyword>
<protein>
    <submittedName>
        <fullName evidence="5">Helix-turn-helix domain-containing protein</fullName>
    </submittedName>
</protein>
<accession>A0ABT6Y454</accession>
<dbReference type="PROSITE" id="PS51118">
    <property type="entry name" value="HTH_HXLR"/>
    <property type="match status" value="1"/>
</dbReference>
<dbReference type="PANTHER" id="PTHR33204:SF29">
    <property type="entry name" value="TRANSCRIPTIONAL REGULATOR"/>
    <property type="match status" value="1"/>
</dbReference>
<reference evidence="5 6" key="1">
    <citation type="submission" date="2023-05" db="EMBL/GenBank/DDBJ databases">
        <title>Novel species of genus Flectobacillus isolated from stream in China.</title>
        <authorList>
            <person name="Lu H."/>
        </authorList>
    </citation>
    <scope>NUCLEOTIDE SEQUENCE [LARGE SCALE GENOMIC DNA]</scope>
    <source>
        <strain evidence="5 6">KCTC 42575</strain>
    </source>
</reference>
<feature type="domain" description="HTH hxlR-type" evidence="4">
    <location>
        <begin position="19"/>
        <end position="118"/>
    </location>
</feature>
<comment type="caution">
    <text evidence="5">The sequence shown here is derived from an EMBL/GenBank/DDBJ whole genome shotgun (WGS) entry which is preliminary data.</text>
</comment>
<dbReference type="CDD" id="cd00090">
    <property type="entry name" value="HTH_ARSR"/>
    <property type="match status" value="1"/>
</dbReference>
<dbReference type="Pfam" id="PF01638">
    <property type="entry name" value="HxlR"/>
    <property type="match status" value="1"/>
</dbReference>
<dbReference type="Gene3D" id="1.10.10.10">
    <property type="entry name" value="Winged helix-like DNA-binding domain superfamily/Winged helix DNA-binding domain"/>
    <property type="match status" value="1"/>
</dbReference>
<gene>
    <name evidence="5" type="ORF">QM524_01530</name>
</gene>
<dbReference type="InterPro" id="IPR002577">
    <property type="entry name" value="HTH_HxlR"/>
</dbReference>
<dbReference type="PANTHER" id="PTHR33204">
    <property type="entry name" value="TRANSCRIPTIONAL REGULATOR, MARR FAMILY"/>
    <property type="match status" value="1"/>
</dbReference>
<evidence type="ECO:0000313" key="5">
    <source>
        <dbReference type="EMBL" id="MDI9857878.1"/>
    </source>
</evidence>
<evidence type="ECO:0000256" key="1">
    <source>
        <dbReference type="ARBA" id="ARBA00023015"/>
    </source>
</evidence>